<reference evidence="1" key="1">
    <citation type="submission" date="2018-04" db="EMBL/GenBank/DDBJ databases">
        <title>Transcriptome assembly of Sipha flava.</title>
        <authorList>
            <person name="Scully E.D."/>
            <person name="Geib S.M."/>
            <person name="Palmer N.A."/>
            <person name="Koch K."/>
            <person name="Bradshaw J."/>
            <person name="Heng-Moss T."/>
            <person name="Sarath G."/>
        </authorList>
    </citation>
    <scope>NUCLEOTIDE SEQUENCE</scope>
</reference>
<accession>A0A2S2R7E0</accession>
<name>A0A2S2R7E0_9HEMI</name>
<proteinExistence type="predicted"/>
<protein>
    <submittedName>
        <fullName evidence="1">Uncharacterized protein</fullName>
    </submittedName>
</protein>
<dbReference type="EMBL" id="GGMS01016675">
    <property type="protein sequence ID" value="MBY85878.1"/>
    <property type="molecule type" value="Transcribed_RNA"/>
</dbReference>
<dbReference type="AlphaFoldDB" id="A0A2S2R7E0"/>
<evidence type="ECO:0000313" key="1">
    <source>
        <dbReference type="EMBL" id="MBY85878.1"/>
    </source>
</evidence>
<gene>
    <name evidence="1" type="ORF">g.55636</name>
</gene>
<sequence length="134" mass="15627">MILLLFIELRCPRTKHEWFESRSGRPHKRAIMVGVENRVTSPRCSRWSRTIFGDFFFLLRTPTPRAVIVFRVENGFFTKCSARGTFNRRSDVFGIDRKPGECEQPMNVNNVLEVVRINTCCRLPGGEKKKTYTI</sequence>
<organism evidence="1">
    <name type="scientific">Sipha flava</name>
    <name type="common">yellow sugarcane aphid</name>
    <dbReference type="NCBI Taxonomy" id="143950"/>
    <lineage>
        <taxon>Eukaryota</taxon>
        <taxon>Metazoa</taxon>
        <taxon>Ecdysozoa</taxon>
        <taxon>Arthropoda</taxon>
        <taxon>Hexapoda</taxon>
        <taxon>Insecta</taxon>
        <taxon>Pterygota</taxon>
        <taxon>Neoptera</taxon>
        <taxon>Paraneoptera</taxon>
        <taxon>Hemiptera</taxon>
        <taxon>Sternorrhyncha</taxon>
        <taxon>Aphidomorpha</taxon>
        <taxon>Aphidoidea</taxon>
        <taxon>Aphididae</taxon>
        <taxon>Sipha</taxon>
    </lineage>
</organism>